<dbReference type="EMBL" id="CP047156">
    <property type="protein sequence ID" value="QHC02420.1"/>
    <property type="molecule type" value="Genomic_DNA"/>
</dbReference>
<keyword evidence="5 6" id="KW-0472">Membrane</keyword>
<protein>
    <submittedName>
        <fullName evidence="8">DUF3817 domain-containing protein</fullName>
    </submittedName>
</protein>
<accession>A0A7L4YTJ3</accession>
<keyword evidence="9" id="KW-1185">Reference proteome</keyword>
<feature type="transmembrane region" description="Helical" evidence="6">
    <location>
        <begin position="73"/>
        <end position="92"/>
    </location>
</feature>
<evidence type="ECO:0000256" key="3">
    <source>
        <dbReference type="ARBA" id="ARBA00022692"/>
    </source>
</evidence>
<dbReference type="AlphaFoldDB" id="A0A7L4YTJ3"/>
<dbReference type="PANTHER" id="PTHR40077:SF2">
    <property type="entry name" value="MEMBRANE PROTEIN"/>
    <property type="match status" value="1"/>
</dbReference>
<evidence type="ECO:0000256" key="4">
    <source>
        <dbReference type="ARBA" id="ARBA00022989"/>
    </source>
</evidence>
<organism evidence="8 9">
    <name type="scientific">Epidermidibacterium keratini</name>
    <dbReference type="NCBI Taxonomy" id="1891644"/>
    <lineage>
        <taxon>Bacteria</taxon>
        <taxon>Bacillati</taxon>
        <taxon>Actinomycetota</taxon>
        <taxon>Actinomycetes</taxon>
        <taxon>Sporichthyales</taxon>
        <taxon>Sporichthyaceae</taxon>
        <taxon>Epidermidibacterium</taxon>
    </lineage>
</organism>
<reference evidence="8 9" key="1">
    <citation type="journal article" date="2018" name="Int. J. Syst. Evol. Microbiol.">
        <title>Epidermidibacterium keratini gen. nov., sp. nov., a member of the family Sporichthyaceae, isolated from keratin epidermis.</title>
        <authorList>
            <person name="Lee D.G."/>
            <person name="Trujillo M.E."/>
            <person name="Kang S."/>
            <person name="Nam J.J."/>
            <person name="Kim Y.J."/>
        </authorList>
    </citation>
    <scope>NUCLEOTIDE SEQUENCE [LARGE SCALE GENOMIC DNA]</scope>
    <source>
        <strain evidence="8 9">EPI-7</strain>
    </source>
</reference>
<dbReference type="Pfam" id="PF12823">
    <property type="entry name" value="DUF3817"/>
    <property type="match status" value="1"/>
</dbReference>
<evidence type="ECO:0000256" key="2">
    <source>
        <dbReference type="ARBA" id="ARBA00022475"/>
    </source>
</evidence>
<dbReference type="KEGG" id="eke:EK0264_12295"/>
<dbReference type="GO" id="GO:0005886">
    <property type="term" value="C:plasma membrane"/>
    <property type="evidence" value="ECO:0007669"/>
    <property type="project" value="UniProtKB-SubCell"/>
</dbReference>
<sequence>MDRTPTASLLRNYRISAWVVGVPLAALILVAMPMKYFGGIPEPTTIIGIAHGWLYMVYFVCTVLLSLKRHWSIGRTALVVICGTIPLVSFYAEHVVHKNVTAQTPGW</sequence>
<evidence type="ECO:0000313" key="8">
    <source>
        <dbReference type="EMBL" id="QHC02420.1"/>
    </source>
</evidence>
<dbReference type="InterPro" id="IPR023845">
    <property type="entry name" value="DUF3817_TM"/>
</dbReference>
<gene>
    <name evidence="8" type="ORF">EK0264_12295</name>
</gene>
<feature type="transmembrane region" description="Helical" evidence="6">
    <location>
        <begin position="12"/>
        <end position="34"/>
    </location>
</feature>
<feature type="transmembrane region" description="Helical" evidence="6">
    <location>
        <begin position="46"/>
        <end position="66"/>
    </location>
</feature>
<feature type="domain" description="DUF3817" evidence="7">
    <location>
        <begin position="10"/>
        <end position="97"/>
    </location>
</feature>
<keyword evidence="2" id="KW-1003">Cell membrane</keyword>
<comment type="subcellular location">
    <subcellularLocation>
        <location evidence="1">Cell membrane</location>
        <topology evidence="1">Multi-pass membrane protein</topology>
    </subcellularLocation>
</comment>
<evidence type="ECO:0000259" key="7">
    <source>
        <dbReference type="Pfam" id="PF12823"/>
    </source>
</evidence>
<dbReference type="PANTHER" id="PTHR40077">
    <property type="entry name" value="MEMBRANE PROTEIN-RELATED"/>
    <property type="match status" value="1"/>
</dbReference>
<dbReference type="NCBIfam" id="TIGR03954">
    <property type="entry name" value="integ_memb_HG"/>
    <property type="match status" value="1"/>
</dbReference>
<name>A0A7L4YTJ3_9ACTN</name>
<evidence type="ECO:0000313" key="9">
    <source>
        <dbReference type="Proteomes" id="UP000463857"/>
    </source>
</evidence>
<proteinExistence type="predicted"/>
<dbReference type="InParanoid" id="A0A7L4YTJ3"/>
<keyword evidence="3 6" id="KW-0812">Transmembrane</keyword>
<evidence type="ECO:0000256" key="5">
    <source>
        <dbReference type="ARBA" id="ARBA00023136"/>
    </source>
</evidence>
<dbReference type="OrthoDB" id="9342687at2"/>
<keyword evidence="4 6" id="KW-1133">Transmembrane helix</keyword>
<evidence type="ECO:0000256" key="1">
    <source>
        <dbReference type="ARBA" id="ARBA00004651"/>
    </source>
</evidence>
<dbReference type="Proteomes" id="UP000463857">
    <property type="component" value="Chromosome"/>
</dbReference>
<evidence type="ECO:0000256" key="6">
    <source>
        <dbReference type="SAM" id="Phobius"/>
    </source>
</evidence>